<reference evidence="8" key="1">
    <citation type="submission" date="2018-05" db="EMBL/GenBank/DDBJ databases">
        <authorList>
            <person name="Lanie J.A."/>
            <person name="Ng W.-L."/>
            <person name="Kazmierczak K.M."/>
            <person name="Andrzejewski T.M."/>
            <person name="Davidsen T.M."/>
            <person name="Wayne K.J."/>
            <person name="Tettelin H."/>
            <person name="Glass J.I."/>
            <person name="Rusch D."/>
            <person name="Podicherti R."/>
            <person name="Tsui H.-C.T."/>
            <person name="Winkler M.E."/>
        </authorList>
    </citation>
    <scope>NUCLEOTIDE SEQUENCE</scope>
</reference>
<dbReference type="GO" id="GO:0006310">
    <property type="term" value="P:DNA recombination"/>
    <property type="evidence" value="ECO:0007669"/>
    <property type="project" value="UniProtKB-KW"/>
</dbReference>
<organism evidence="8">
    <name type="scientific">marine metagenome</name>
    <dbReference type="NCBI Taxonomy" id="408172"/>
    <lineage>
        <taxon>unclassified sequences</taxon>
        <taxon>metagenomes</taxon>
        <taxon>ecological metagenomes</taxon>
    </lineage>
</organism>
<dbReference type="Pfam" id="PF21176">
    <property type="entry name" value="RecR_HhH"/>
    <property type="match status" value="1"/>
</dbReference>
<evidence type="ECO:0000256" key="4">
    <source>
        <dbReference type="ARBA" id="ARBA00022833"/>
    </source>
</evidence>
<sequence length="200" mass="22133">MQIPVALERLVYEFSRFPGVGRKTAQRLAFSILRYSPEETQNLAEALLQVKAQIRYCSVCSGFTDIDPCTICNHSGRDHEQVCVVEQPNNIFPIEKSGVFRGVYHVLMGAISPLDGIGPEQLNLKKLRNRIADSKIKEMILATNPTVKGEATALFLQQEFSGKISKITRLACGIPAGGDLEYVDDVTLMEAFSGRHTFGN</sequence>
<evidence type="ECO:0000259" key="7">
    <source>
        <dbReference type="PROSITE" id="PS50880"/>
    </source>
</evidence>
<gene>
    <name evidence="8" type="ORF">METZ01_LOCUS57026</name>
</gene>
<accession>A0A381SJB3</accession>
<keyword evidence="1" id="KW-0479">Metal-binding</keyword>
<dbReference type="InterPro" id="IPR000093">
    <property type="entry name" value="DNA_Rcmb_RecR"/>
</dbReference>
<dbReference type="Pfam" id="PF21175">
    <property type="entry name" value="RecR_C"/>
    <property type="match status" value="1"/>
</dbReference>
<dbReference type="GO" id="GO:0006281">
    <property type="term" value="P:DNA repair"/>
    <property type="evidence" value="ECO:0007669"/>
    <property type="project" value="UniProtKB-KW"/>
</dbReference>
<dbReference type="PANTHER" id="PTHR30446:SF0">
    <property type="entry name" value="RECOMBINATION PROTEIN RECR"/>
    <property type="match status" value="1"/>
</dbReference>
<dbReference type="InterPro" id="IPR015967">
    <property type="entry name" value="Rcmb_RecR_Znf"/>
</dbReference>
<evidence type="ECO:0000256" key="6">
    <source>
        <dbReference type="ARBA" id="ARBA00023204"/>
    </source>
</evidence>
<evidence type="ECO:0000256" key="5">
    <source>
        <dbReference type="ARBA" id="ARBA00023172"/>
    </source>
</evidence>
<keyword evidence="4" id="KW-0862">Zinc</keyword>
<dbReference type="InterPro" id="IPR034137">
    <property type="entry name" value="TOPRIM_RecR"/>
</dbReference>
<evidence type="ECO:0000256" key="1">
    <source>
        <dbReference type="ARBA" id="ARBA00022723"/>
    </source>
</evidence>
<keyword evidence="6" id="KW-0234">DNA repair</keyword>
<dbReference type="Gene3D" id="6.10.250.240">
    <property type="match status" value="1"/>
</dbReference>
<dbReference type="GO" id="GO:0008270">
    <property type="term" value="F:zinc ion binding"/>
    <property type="evidence" value="ECO:0007669"/>
    <property type="project" value="UniProtKB-KW"/>
</dbReference>
<evidence type="ECO:0000256" key="3">
    <source>
        <dbReference type="ARBA" id="ARBA00022771"/>
    </source>
</evidence>
<dbReference type="PROSITE" id="PS01300">
    <property type="entry name" value="RECR"/>
    <property type="match status" value="1"/>
</dbReference>
<evidence type="ECO:0000256" key="2">
    <source>
        <dbReference type="ARBA" id="ARBA00022763"/>
    </source>
</evidence>
<dbReference type="Pfam" id="PF13662">
    <property type="entry name" value="Toprim_4"/>
    <property type="match status" value="1"/>
</dbReference>
<dbReference type="PANTHER" id="PTHR30446">
    <property type="entry name" value="RECOMBINATION PROTEIN RECR"/>
    <property type="match status" value="1"/>
</dbReference>
<dbReference type="SMART" id="SM00493">
    <property type="entry name" value="TOPRIM"/>
    <property type="match status" value="1"/>
</dbReference>
<dbReference type="HAMAP" id="MF_00017">
    <property type="entry name" value="RecR"/>
    <property type="match status" value="1"/>
</dbReference>
<dbReference type="AlphaFoldDB" id="A0A381SJB3"/>
<feature type="domain" description="Toprim" evidence="7">
    <location>
        <begin position="80"/>
        <end position="175"/>
    </location>
</feature>
<dbReference type="Gene3D" id="3.40.1360.10">
    <property type="match status" value="1"/>
</dbReference>
<proteinExistence type="inferred from homology"/>
<dbReference type="PROSITE" id="PS50880">
    <property type="entry name" value="TOPRIM"/>
    <property type="match status" value="1"/>
</dbReference>
<dbReference type="SUPFAM" id="SSF111304">
    <property type="entry name" value="Recombination protein RecR"/>
    <property type="match status" value="1"/>
</dbReference>
<evidence type="ECO:0000313" key="8">
    <source>
        <dbReference type="EMBL" id="SVA04172.1"/>
    </source>
</evidence>
<keyword evidence="5" id="KW-0233">DNA recombination</keyword>
<dbReference type="CDD" id="cd01025">
    <property type="entry name" value="TOPRIM_recR"/>
    <property type="match status" value="1"/>
</dbReference>
<dbReference type="Gene3D" id="3.30.60.80">
    <property type="match status" value="1"/>
</dbReference>
<dbReference type="InterPro" id="IPR023627">
    <property type="entry name" value="Rcmb_RecR"/>
</dbReference>
<dbReference type="NCBIfam" id="TIGR00615">
    <property type="entry name" value="recR"/>
    <property type="match status" value="1"/>
</dbReference>
<protein>
    <recommendedName>
        <fullName evidence="7">Toprim domain-containing protein</fullName>
    </recommendedName>
</protein>
<name>A0A381SJB3_9ZZZZ</name>
<dbReference type="Gene3D" id="1.10.8.420">
    <property type="entry name" value="RecR Domain 1"/>
    <property type="match status" value="1"/>
</dbReference>
<keyword evidence="2" id="KW-0227">DNA damage</keyword>
<keyword evidence="3" id="KW-0863">Zinc-finger</keyword>
<dbReference type="EMBL" id="UINC01003196">
    <property type="protein sequence ID" value="SVA04172.1"/>
    <property type="molecule type" value="Genomic_DNA"/>
</dbReference>
<dbReference type="Pfam" id="PF02132">
    <property type="entry name" value="RecR_ZnF"/>
    <property type="match status" value="1"/>
</dbReference>
<dbReference type="GO" id="GO:0003677">
    <property type="term" value="F:DNA binding"/>
    <property type="evidence" value="ECO:0007669"/>
    <property type="project" value="InterPro"/>
</dbReference>
<dbReference type="InterPro" id="IPR006171">
    <property type="entry name" value="TOPRIM_dom"/>
</dbReference>